<evidence type="ECO:0000313" key="3">
    <source>
        <dbReference type="EMBL" id="KAF7843020.1"/>
    </source>
</evidence>
<dbReference type="GO" id="GO:0003700">
    <property type="term" value="F:DNA-binding transcription factor activity"/>
    <property type="evidence" value="ECO:0007669"/>
    <property type="project" value="InterPro"/>
</dbReference>
<dbReference type="Pfam" id="PF01486">
    <property type="entry name" value="K-box"/>
    <property type="match status" value="1"/>
</dbReference>
<keyword evidence="4" id="KW-1185">Reference proteome</keyword>
<dbReference type="PROSITE" id="PS51297">
    <property type="entry name" value="K_BOX"/>
    <property type="match status" value="1"/>
</dbReference>
<feature type="region of interest" description="Disordered" evidence="1">
    <location>
        <begin position="68"/>
        <end position="90"/>
    </location>
</feature>
<dbReference type="InterPro" id="IPR002487">
    <property type="entry name" value="TF_Kbox"/>
</dbReference>
<comment type="caution">
    <text evidence="3">The sequence shown here is derived from an EMBL/GenBank/DDBJ whole genome shotgun (WGS) entry which is preliminary data.</text>
</comment>
<protein>
    <submittedName>
        <fullName evidence="3">MADS-box protein SVP-like isoform X1</fullName>
    </submittedName>
</protein>
<name>A0A834XEJ6_9FABA</name>
<dbReference type="OrthoDB" id="1696736at2759"/>
<accession>A0A834XEJ6</accession>
<dbReference type="GO" id="GO:0005634">
    <property type="term" value="C:nucleus"/>
    <property type="evidence" value="ECO:0007669"/>
    <property type="project" value="InterPro"/>
</dbReference>
<feature type="domain" description="K-box" evidence="2">
    <location>
        <begin position="1"/>
        <end position="71"/>
    </location>
</feature>
<evidence type="ECO:0000259" key="2">
    <source>
        <dbReference type="PROSITE" id="PS51297"/>
    </source>
</evidence>
<proteinExistence type="predicted"/>
<gene>
    <name evidence="3" type="ORF">G2W53_005318</name>
</gene>
<evidence type="ECO:0000313" key="4">
    <source>
        <dbReference type="Proteomes" id="UP000634136"/>
    </source>
</evidence>
<organism evidence="3 4">
    <name type="scientific">Senna tora</name>
    <dbReference type="NCBI Taxonomy" id="362788"/>
    <lineage>
        <taxon>Eukaryota</taxon>
        <taxon>Viridiplantae</taxon>
        <taxon>Streptophyta</taxon>
        <taxon>Embryophyta</taxon>
        <taxon>Tracheophyta</taxon>
        <taxon>Spermatophyta</taxon>
        <taxon>Magnoliopsida</taxon>
        <taxon>eudicotyledons</taxon>
        <taxon>Gunneridae</taxon>
        <taxon>Pentapetalae</taxon>
        <taxon>rosids</taxon>
        <taxon>fabids</taxon>
        <taxon>Fabales</taxon>
        <taxon>Fabaceae</taxon>
        <taxon>Caesalpinioideae</taxon>
        <taxon>Cassia clade</taxon>
        <taxon>Senna</taxon>
    </lineage>
</organism>
<reference evidence="3" key="1">
    <citation type="submission" date="2020-09" db="EMBL/GenBank/DDBJ databases">
        <title>Genome-Enabled Discovery of Anthraquinone Biosynthesis in Senna tora.</title>
        <authorList>
            <person name="Kang S.-H."/>
            <person name="Pandey R.P."/>
            <person name="Lee C.-M."/>
            <person name="Sim J.-S."/>
            <person name="Jeong J.-T."/>
            <person name="Choi B.-S."/>
            <person name="Jung M."/>
            <person name="Ginzburg D."/>
            <person name="Zhao K."/>
            <person name="Won S.Y."/>
            <person name="Oh T.-J."/>
            <person name="Yu Y."/>
            <person name="Kim N.-H."/>
            <person name="Lee O.R."/>
            <person name="Lee T.-H."/>
            <person name="Bashyal P."/>
            <person name="Kim T.-S."/>
            <person name="Lee W.-H."/>
            <person name="Kawkins C."/>
            <person name="Kim C.-K."/>
            <person name="Kim J.S."/>
            <person name="Ahn B.O."/>
            <person name="Rhee S.Y."/>
            <person name="Sohng J.K."/>
        </authorList>
    </citation>
    <scope>NUCLEOTIDE SEQUENCE</scope>
    <source>
        <tissue evidence="3">Leaf</tissue>
    </source>
</reference>
<sequence length="90" mass="10280">MNRQLNGEELQGSTFEELQKLEDKLERGLIRVSKTKDERIIKQISTLKRKVQSLANEQRQSSESIIICNSSDHPPQDYCESTSDTSLKLG</sequence>
<evidence type="ECO:0000256" key="1">
    <source>
        <dbReference type="SAM" id="MobiDB-lite"/>
    </source>
</evidence>
<dbReference type="EMBL" id="JAAIUW010000002">
    <property type="protein sequence ID" value="KAF7843020.1"/>
    <property type="molecule type" value="Genomic_DNA"/>
</dbReference>
<dbReference type="Proteomes" id="UP000634136">
    <property type="component" value="Unassembled WGS sequence"/>
</dbReference>
<dbReference type="AlphaFoldDB" id="A0A834XEJ6"/>